<evidence type="ECO:0000256" key="6">
    <source>
        <dbReference type="ARBA" id="ARBA00023163"/>
    </source>
</evidence>
<reference evidence="11" key="1">
    <citation type="submission" date="2014-05" db="EMBL/GenBank/DDBJ databases">
        <authorList>
            <person name="Chronopoulou M."/>
        </authorList>
    </citation>
    <scope>NUCLEOTIDE SEQUENCE</scope>
    <source>
        <tissue evidence="11">Whole organism</tissue>
    </source>
</reference>
<name>A0A0K2UFK7_LEPSM</name>
<dbReference type="EMBL" id="HACA01019677">
    <property type="protein sequence ID" value="CDW37038.1"/>
    <property type="molecule type" value="Transcribed_RNA"/>
</dbReference>
<comment type="subcellular location">
    <subcellularLocation>
        <location evidence="1">Nucleus</location>
    </subcellularLocation>
</comment>
<accession>A0A0K2UFK7</accession>
<dbReference type="Pfam" id="PF12251">
    <property type="entry name" value="SNAPC3"/>
    <property type="match status" value="1"/>
</dbReference>
<evidence type="ECO:0000256" key="9">
    <source>
        <dbReference type="ARBA" id="ARBA00025958"/>
    </source>
</evidence>
<dbReference type="GO" id="GO:0042795">
    <property type="term" value="P:snRNA transcription by RNA polymerase II"/>
    <property type="evidence" value="ECO:0007669"/>
    <property type="project" value="TreeGrafter"/>
</dbReference>
<dbReference type="PANTHER" id="PTHR13421:SF16">
    <property type="entry name" value="SNRNA-ACTIVATING PROTEIN COMPLEX SUBUNIT 3"/>
    <property type="match status" value="1"/>
</dbReference>
<dbReference type="GeneID" id="121126181"/>
<evidence type="ECO:0000256" key="4">
    <source>
        <dbReference type="ARBA" id="ARBA00023015"/>
    </source>
</evidence>
<dbReference type="GO" id="GO:0000978">
    <property type="term" value="F:RNA polymerase II cis-regulatory region sequence-specific DNA binding"/>
    <property type="evidence" value="ECO:0007669"/>
    <property type="project" value="TreeGrafter"/>
</dbReference>
<dbReference type="InterPro" id="IPR022042">
    <property type="entry name" value="snRNA-activating_su3"/>
</dbReference>
<organism evidence="11">
    <name type="scientific">Lepeophtheirus salmonis</name>
    <name type="common">Salmon louse</name>
    <name type="synonym">Caligus salmonis</name>
    <dbReference type="NCBI Taxonomy" id="72036"/>
    <lineage>
        <taxon>Eukaryota</taxon>
        <taxon>Metazoa</taxon>
        <taxon>Ecdysozoa</taxon>
        <taxon>Arthropoda</taxon>
        <taxon>Crustacea</taxon>
        <taxon>Multicrustacea</taxon>
        <taxon>Hexanauplia</taxon>
        <taxon>Copepoda</taxon>
        <taxon>Siphonostomatoida</taxon>
        <taxon>Caligidae</taxon>
        <taxon>Lepeophtheirus</taxon>
    </lineage>
</organism>
<evidence type="ECO:0000256" key="10">
    <source>
        <dbReference type="ARBA" id="ARBA00029606"/>
    </source>
</evidence>
<dbReference type="GO" id="GO:0005634">
    <property type="term" value="C:nucleus"/>
    <property type="evidence" value="ECO:0007669"/>
    <property type="project" value="UniProtKB-SubCell"/>
</dbReference>
<evidence type="ECO:0000256" key="7">
    <source>
        <dbReference type="ARBA" id="ARBA00023242"/>
    </source>
</evidence>
<sequence>MESLHDPNSRKWISKKINLKKYFDELMLEVEEMRPNKNVAEKINSYKLSQMIGIKYQSPRESKLILKQIEEATSLDLLNLDDDDDDEDPAHSKTLASKNKSDFKKYKSLPIPKNASNSLKTLYYQELYLNKSRNNNCLQQRRKNVLIDCNNTWFECRHDDPDKLNLRLFHNELLVVVRIYRPIKYDTHRHSLLDRTRYTQELYLLGKNKLSELRDHIKCALDHSVSADLSHYPNESKSVKNGKELYKSGFLFINDCFYNDMRWPDCIDYSEVILNWANQPGRKLGKFTKAIMEDTYIRDLDIRLGYPYVYVHHGEHEHLFSFVDARLVSANDPQEVSNYPYERSVGIRNGKNCMICSMFVAKWITTENDRVPEDPFYFCEDCFHNFNYGKDGSKIGNFKAYKYVDNNAL</sequence>
<dbReference type="KEGG" id="lsm:121126181"/>
<dbReference type="GO" id="GO:0001046">
    <property type="term" value="F:core promoter sequence-specific DNA binding"/>
    <property type="evidence" value="ECO:0007669"/>
    <property type="project" value="TreeGrafter"/>
</dbReference>
<dbReference type="OrthoDB" id="46583at2759"/>
<evidence type="ECO:0000256" key="2">
    <source>
        <dbReference type="ARBA" id="ARBA00010410"/>
    </source>
</evidence>
<comment type="similarity">
    <text evidence="2">Belongs to the SNAPC3/SRD2 family.</text>
</comment>
<evidence type="ECO:0000256" key="5">
    <source>
        <dbReference type="ARBA" id="ARBA00023125"/>
    </source>
</evidence>
<dbReference type="GO" id="GO:0003681">
    <property type="term" value="F:bent DNA binding"/>
    <property type="evidence" value="ECO:0007669"/>
    <property type="project" value="TreeGrafter"/>
</dbReference>
<keyword evidence="5" id="KW-0238">DNA-binding</keyword>
<protein>
    <recommendedName>
        <fullName evidence="3">snRNA-activating protein complex subunit 3</fullName>
    </recommendedName>
    <alternativeName>
        <fullName evidence="10">Small nuclear RNA-activating complex polypeptide 3</fullName>
    </alternativeName>
</protein>
<evidence type="ECO:0000256" key="1">
    <source>
        <dbReference type="ARBA" id="ARBA00004123"/>
    </source>
</evidence>
<keyword evidence="6" id="KW-0804">Transcription</keyword>
<proteinExistence type="inferred from homology"/>
<dbReference type="CTD" id="35787"/>
<evidence type="ECO:0000256" key="3">
    <source>
        <dbReference type="ARBA" id="ARBA00013634"/>
    </source>
</evidence>
<evidence type="ECO:0000313" key="11">
    <source>
        <dbReference type="EMBL" id="CDW37038.1"/>
    </source>
</evidence>
<evidence type="ECO:0000256" key="8">
    <source>
        <dbReference type="ARBA" id="ARBA00025193"/>
    </source>
</evidence>
<keyword evidence="7" id="KW-0539">Nucleus</keyword>
<dbReference type="AlphaFoldDB" id="A0A0K2UFK7"/>
<keyword evidence="4" id="KW-0805">Transcription regulation</keyword>
<dbReference type="GO" id="GO:0019185">
    <property type="term" value="C:snRNA-activating protein complex"/>
    <property type="evidence" value="ECO:0007669"/>
    <property type="project" value="TreeGrafter"/>
</dbReference>
<comment type="subunit">
    <text evidence="9">Part of the SNAPc complex composed of 5 subunits: SNAPC1, SNAPC2, SNAPC3, SNAPC4 and SNAPC5. SNAPC3 interacts with SNAPC1.</text>
</comment>
<dbReference type="RefSeq" id="XP_040577422.1">
    <property type="nucleotide sequence ID" value="XM_040721488.2"/>
</dbReference>
<dbReference type="PANTHER" id="PTHR13421">
    <property type="entry name" value="SNRNA-ACTIVATING PROTEIN COMPLEX SUBUNIT 3"/>
    <property type="match status" value="1"/>
</dbReference>
<dbReference type="GO" id="GO:0042796">
    <property type="term" value="P:snRNA transcription by RNA polymerase III"/>
    <property type="evidence" value="ECO:0007669"/>
    <property type="project" value="TreeGrafter"/>
</dbReference>
<comment type="function">
    <text evidence="8">Part of the SNAPc complex required for the transcription of both RNA polymerase II and III small-nuclear RNA genes. Binds to the proximal sequence element (PSE), a non-TATA-box basal promoter element common to these 2 types of genes. Recruits TBP and BRF2 to the U6 snRNA TATA box.</text>
</comment>
<dbReference type="GO" id="GO:0001006">
    <property type="term" value="F:RNA polymerase III type 3 promoter sequence-specific DNA binding"/>
    <property type="evidence" value="ECO:0007669"/>
    <property type="project" value="TreeGrafter"/>
</dbReference>